<keyword evidence="1 2" id="KW-0175">Coiled coil</keyword>
<dbReference type="PANTHER" id="PTHR21694:SF18">
    <property type="entry name" value="COILED-COIL DOMAIN-CONTAINING PROTEIN 63"/>
    <property type="match status" value="1"/>
</dbReference>
<dbReference type="Proteomes" id="UP001153620">
    <property type="component" value="Chromosome 3"/>
</dbReference>
<dbReference type="PANTHER" id="PTHR21694">
    <property type="entry name" value="COILED-COIL DOMAIN-CONTAINING PROTEIN 63"/>
    <property type="match status" value="1"/>
</dbReference>
<feature type="coiled-coil region" evidence="2">
    <location>
        <begin position="135"/>
        <end position="217"/>
    </location>
</feature>
<dbReference type="InterPro" id="IPR049258">
    <property type="entry name" value="ODAD1_CC"/>
</dbReference>
<evidence type="ECO:0000256" key="2">
    <source>
        <dbReference type="SAM" id="Coils"/>
    </source>
</evidence>
<organism evidence="4 5">
    <name type="scientific">Chironomus riparius</name>
    <dbReference type="NCBI Taxonomy" id="315576"/>
    <lineage>
        <taxon>Eukaryota</taxon>
        <taxon>Metazoa</taxon>
        <taxon>Ecdysozoa</taxon>
        <taxon>Arthropoda</taxon>
        <taxon>Hexapoda</taxon>
        <taxon>Insecta</taxon>
        <taxon>Pterygota</taxon>
        <taxon>Neoptera</taxon>
        <taxon>Endopterygota</taxon>
        <taxon>Diptera</taxon>
        <taxon>Nematocera</taxon>
        <taxon>Chironomoidea</taxon>
        <taxon>Chironomidae</taxon>
        <taxon>Chironominae</taxon>
        <taxon>Chironomus</taxon>
    </lineage>
</organism>
<keyword evidence="5" id="KW-1185">Reference proteome</keyword>
<dbReference type="AlphaFoldDB" id="A0A9N9S1J4"/>
<dbReference type="OrthoDB" id="6766775at2759"/>
<feature type="domain" description="ODAD1 central coiled coil region" evidence="3">
    <location>
        <begin position="202"/>
        <end position="482"/>
    </location>
</feature>
<evidence type="ECO:0000313" key="4">
    <source>
        <dbReference type="EMBL" id="CAG9806902.1"/>
    </source>
</evidence>
<evidence type="ECO:0000259" key="3">
    <source>
        <dbReference type="Pfam" id="PF21773"/>
    </source>
</evidence>
<evidence type="ECO:0000256" key="1">
    <source>
        <dbReference type="ARBA" id="ARBA00023054"/>
    </source>
</evidence>
<sequence length="616" mass="73563">MNRFTFTEPLDPKYSCDSDGDSDDVQSIIDTKFHEQQKELKLQDVINQKNLNSIQRSYVKCAKGKCPALMSEHARRLHRLFLKNRKVNYLNTKKQDKKLSRIFIDTGRKKRIEILQAEVYDLDLRLKVASGKLHTKETEDNYREIERNLRLQEEMEEKIKKTKIEIGHIESQMDRLDRKSVELDRETEAEVPFIEHLKRANRQLEIHENRLQISRQCEGKMTAENKQLRELLCNMLYARSIFNKHWNQIVDKLKNRKMFLLDMIERSSTAFNQDANQMDNYKKLLSRRNLDREMAISDMLKMQRQIDANDLMDMFLKPKGKNRPFAPLDKHEVARRKGVKKAYDDQLNFYQNLINEIKKFPLDSKNNSLEKTVEYLRFVDNENFEYYRYREDMDRRLDDIANMTASTVNEISKNHDMSEKIREYYKQKIEERDKTLQTEISTTMKYKMENDKLIREVERYSKIFLSIIKTLRCDMTRFQKLLRKQDIMDDRNLDILLSLIENRMNMIIAFLYCKQREDIDIQTEDPKLIVRSLKYVDRPVIRINDIIVTNQCPECAQTEDVNLQEANELVQMLDDDELRQIMINKTKIPGLAQRMHTLSACNLPRSGMIAGRRYAE</sequence>
<name>A0A9N9S1J4_9DIPT</name>
<accession>A0A9N9S1J4</accession>
<dbReference type="EMBL" id="OU895879">
    <property type="protein sequence ID" value="CAG9806902.1"/>
    <property type="molecule type" value="Genomic_DNA"/>
</dbReference>
<dbReference type="InterPro" id="IPR051876">
    <property type="entry name" value="ODA-DC/CCD"/>
</dbReference>
<reference evidence="4" key="2">
    <citation type="submission" date="2022-10" db="EMBL/GenBank/DDBJ databases">
        <authorList>
            <consortium name="ENA_rothamsted_submissions"/>
            <consortium name="culmorum"/>
            <person name="King R."/>
        </authorList>
    </citation>
    <scope>NUCLEOTIDE SEQUENCE</scope>
</reference>
<reference evidence="4" key="1">
    <citation type="submission" date="2022-01" db="EMBL/GenBank/DDBJ databases">
        <authorList>
            <person name="King R."/>
        </authorList>
    </citation>
    <scope>NUCLEOTIDE SEQUENCE</scope>
</reference>
<evidence type="ECO:0000313" key="5">
    <source>
        <dbReference type="Proteomes" id="UP001153620"/>
    </source>
</evidence>
<gene>
    <name evidence="4" type="ORF">CHIRRI_LOCUS9756</name>
</gene>
<protein>
    <recommendedName>
        <fullName evidence="3">ODAD1 central coiled coil region domain-containing protein</fullName>
    </recommendedName>
</protein>
<proteinExistence type="predicted"/>
<dbReference type="Pfam" id="PF21773">
    <property type="entry name" value="ODAD1_CC"/>
    <property type="match status" value="1"/>
</dbReference>